<dbReference type="AlphaFoldDB" id="A0AAD3SY19"/>
<sequence>MAVSFVLMQFLMALGNGYDAPASTFAVGNFGVLRRAQVGGGLVFLQWVALCCDRRCRACAVSLLIPQHRLLPVDADVMWMAPAVPGLDAHFFGWSRSLLEFSSSVFIVFDLILKLSMLELPFLFFDGWQWDVGAAIC</sequence>
<feature type="signal peptide" evidence="1">
    <location>
        <begin position="1"/>
        <end position="17"/>
    </location>
</feature>
<dbReference type="Proteomes" id="UP001279734">
    <property type="component" value="Unassembled WGS sequence"/>
</dbReference>
<feature type="chain" id="PRO_5041978880" evidence="1">
    <location>
        <begin position="18"/>
        <end position="137"/>
    </location>
</feature>
<gene>
    <name evidence="2" type="ORF">Nepgr_020398</name>
</gene>
<evidence type="ECO:0000313" key="3">
    <source>
        <dbReference type="Proteomes" id="UP001279734"/>
    </source>
</evidence>
<keyword evidence="1" id="KW-0732">Signal</keyword>
<name>A0AAD3SY19_NEPGR</name>
<organism evidence="2 3">
    <name type="scientific">Nepenthes gracilis</name>
    <name type="common">Slender pitcher plant</name>
    <dbReference type="NCBI Taxonomy" id="150966"/>
    <lineage>
        <taxon>Eukaryota</taxon>
        <taxon>Viridiplantae</taxon>
        <taxon>Streptophyta</taxon>
        <taxon>Embryophyta</taxon>
        <taxon>Tracheophyta</taxon>
        <taxon>Spermatophyta</taxon>
        <taxon>Magnoliopsida</taxon>
        <taxon>eudicotyledons</taxon>
        <taxon>Gunneridae</taxon>
        <taxon>Pentapetalae</taxon>
        <taxon>Caryophyllales</taxon>
        <taxon>Nepenthaceae</taxon>
        <taxon>Nepenthes</taxon>
    </lineage>
</organism>
<dbReference type="EMBL" id="BSYO01000019">
    <property type="protein sequence ID" value="GMH18557.1"/>
    <property type="molecule type" value="Genomic_DNA"/>
</dbReference>
<protein>
    <submittedName>
        <fullName evidence="2">Uncharacterized protein</fullName>
    </submittedName>
</protein>
<comment type="caution">
    <text evidence="2">The sequence shown here is derived from an EMBL/GenBank/DDBJ whole genome shotgun (WGS) entry which is preliminary data.</text>
</comment>
<accession>A0AAD3SY19</accession>
<evidence type="ECO:0000313" key="2">
    <source>
        <dbReference type="EMBL" id="GMH18557.1"/>
    </source>
</evidence>
<evidence type="ECO:0000256" key="1">
    <source>
        <dbReference type="SAM" id="SignalP"/>
    </source>
</evidence>
<proteinExistence type="predicted"/>
<keyword evidence="3" id="KW-1185">Reference proteome</keyword>
<reference evidence="2" key="1">
    <citation type="submission" date="2023-05" db="EMBL/GenBank/DDBJ databases">
        <title>Nepenthes gracilis genome sequencing.</title>
        <authorList>
            <person name="Fukushima K."/>
        </authorList>
    </citation>
    <scope>NUCLEOTIDE SEQUENCE</scope>
    <source>
        <strain evidence="2">SING2019-196</strain>
    </source>
</reference>